<comment type="caution">
    <text evidence="2">The sequence shown here is derived from an EMBL/GenBank/DDBJ whole genome shotgun (WGS) entry which is preliminary data.</text>
</comment>
<accession>A0ABT1R5H6</accession>
<reference evidence="2" key="1">
    <citation type="submission" date="2021-07" db="EMBL/GenBank/DDBJ databases">
        <title>Shinella sp. nov., a novel member of the genus Shinella from water.</title>
        <authorList>
            <person name="Deng Y."/>
        </authorList>
    </citation>
    <scope>NUCLEOTIDE SEQUENCE</scope>
    <source>
        <strain evidence="2">CPCC 100929</strain>
    </source>
</reference>
<dbReference type="Pfam" id="PF10990">
    <property type="entry name" value="DUF2809"/>
    <property type="match status" value="1"/>
</dbReference>
<organism evidence="2 3">
    <name type="scientific">Shinella lacus</name>
    <dbReference type="NCBI Taxonomy" id="2654216"/>
    <lineage>
        <taxon>Bacteria</taxon>
        <taxon>Pseudomonadati</taxon>
        <taxon>Pseudomonadota</taxon>
        <taxon>Alphaproteobacteria</taxon>
        <taxon>Hyphomicrobiales</taxon>
        <taxon>Rhizobiaceae</taxon>
        <taxon>Shinella</taxon>
    </lineage>
</organism>
<evidence type="ECO:0000313" key="2">
    <source>
        <dbReference type="EMBL" id="MCQ4630440.1"/>
    </source>
</evidence>
<keyword evidence="1" id="KW-0472">Membrane</keyword>
<evidence type="ECO:0000256" key="1">
    <source>
        <dbReference type="SAM" id="Phobius"/>
    </source>
</evidence>
<keyword evidence="3" id="KW-1185">Reference proteome</keyword>
<keyword evidence="1" id="KW-1133">Transmembrane helix</keyword>
<dbReference type="Proteomes" id="UP000996601">
    <property type="component" value="Unassembled WGS sequence"/>
</dbReference>
<keyword evidence="1" id="KW-0812">Transmembrane</keyword>
<gene>
    <name evidence="2" type="ORF">GB927_010355</name>
</gene>
<evidence type="ECO:0000313" key="3">
    <source>
        <dbReference type="Proteomes" id="UP000996601"/>
    </source>
</evidence>
<dbReference type="InterPro" id="IPR021257">
    <property type="entry name" value="DUF2809"/>
</dbReference>
<feature type="transmembrane region" description="Helical" evidence="1">
    <location>
        <begin position="101"/>
        <end position="121"/>
    </location>
</feature>
<proteinExistence type="predicted"/>
<sequence>MSLRFDPASFVRAALLFVVLVLLATFGRNLGWVRSFLGDVLAVGWVFYAIRAFVKARACSIAAIAFAIGVAVELVQLLLTSFDVQIPNRILRIVFGATPDWWDILAYAMGAALVLGVNLLSSAREREIQGKS</sequence>
<name>A0ABT1R5H6_9HYPH</name>
<feature type="transmembrane region" description="Helical" evidence="1">
    <location>
        <begin position="61"/>
        <end position="81"/>
    </location>
</feature>
<dbReference type="EMBL" id="WHSB02000003">
    <property type="protein sequence ID" value="MCQ4630440.1"/>
    <property type="molecule type" value="Genomic_DNA"/>
</dbReference>
<protein>
    <submittedName>
        <fullName evidence="2">DUF2809 domain-containing protein</fullName>
    </submittedName>
</protein>